<reference evidence="2" key="1">
    <citation type="submission" date="2023-12" db="EMBL/GenBank/DDBJ databases">
        <title>Genome assembly of Anisodus tanguticus.</title>
        <authorList>
            <person name="Wang Y.-J."/>
        </authorList>
    </citation>
    <scope>NUCLEOTIDE SEQUENCE</scope>
    <source>
        <strain evidence="2">KB-2021</strain>
        <tissue evidence="2">Leaf</tissue>
    </source>
</reference>
<evidence type="ECO:0000256" key="1">
    <source>
        <dbReference type="SAM" id="MobiDB-lite"/>
    </source>
</evidence>
<dbReference type="AlphaFoldDB" id="A0AAE1VKF8"/>
<proteinExistence type="predicted"/>
<feature type="region of interest" description="Disordered" evidence="1">
    <location>
        <begin position="1"/>
        <end position="21"/>
    </location>
</feature>
<dbReference type="EMBL" id="JAVYJV010000004">
    <property type="protein sequence ID" value="KAK4372427.1"/>
    <property type="molecule type" value="Genomic_DNA"/>
</dbReference>
<keyword evidence="3" id="KW-1185">Reference proteome</keyword>
<organism evidence="2 3">
    <name type="scientific">Anisodus tanguticus</name>
    <dbReference type="NCBI Taxonomy" id="243964"/>
    <lineage>
        <taxon>Eukaryota</taxon>
        <taxon>Viridiplantae</taxon>
        <taxon>Streptophyta</taxon>
        <taxon>Embryophyta</taxon>
        <taxon>Tracheophyta</taxon>
        <taxon>Spermatophyta</taxon>
        <taxon>Magnoliopsida</taxon>
        <taxon>eudicotyledons</taxon>
        <taxon>Gunneridae</taxon>
        <taxon>Pentapetalae</taxon>
        <taxon>asterids</taxon>
        <taxon>lamiids</taxon>
        <taxon>Solanales</taxon>
        <taxon>Solanaceae</taxon>
        <taxon>Solanoideae</taxon>
        <taxon>Hyoscyameae</taxon>
        <taxon>Anisodus</taxon>
    </lineage>
</organism>
<evidence type="ECO:0000313" key="3">
    <source>
        <dbReference type="Proteomes" id="UP001291623"/>
    </source>
</evidence>
<accession>A0AAE1VKF8</accession>
<gene>
    <name evidence="2" type="ORF">RND71_007811</name>
</gene>
<comment type="caution">
    <text evidence="2">The sequence shown here is derived from an EMBL/GenBank/DDBJ whole genome shotgun (WGS) entry which is preliminary data.</text>
</comment>
<protein>
    <submittedName>
        <fullName evidence="2">Uncharacterized protein</fullName>
    </submittedName>
</protein>
<dbReference type="Proteomes" id="UP001291623">
    <property type="component" value="Unassembled WGS sequence"/>
</dbReference>
<sequence>MVPTKRKSQNSTTKSSRDSKRIKLQTSLDELVEQVRVISETTYFSCWKKSKDLLK</sequence>
<evidence type="ECO:0000313" key="2">
    <source>
        <dbReference type="EMBL" id="KAK4372427.1"/>
    </source>
</evidence>
<name>A0AAE1VKF8_9SOLA</name>